<evidence type="ECO:0000313" key="1">
    <source>
        <dbReference type="EMBL" id="NYH25987.1"/>
    </source>
</evidence>
<reference evidence="1 2" key="1">
    <citation type="submission" date="2020-07" db="EMBL/GenBank/DDBJ databases">
        <title>Exploring microbial biodiversity for novel pathways involved in the catabolism of aromatic compounds derived from lignin.</title>
        <authorList>
            <person name="Elkins J."/>
        </authorList>
    </citation>
    <scope>NUCLEOTIDE SEQUENCE [LARGE SCALE GENOMIC DNA]</scope>
    <source>
        <strain evidence="1 2">H2C3C</strain>
    </source>
</reference>
<accession>A0A7Z0BB25</accession>
<dbReference type="NCBIfam" id="TIGR04111">
    <property type="entry name" value="BcepMu_gp16"/>
    <property type="match status" value="1"/>
</dbReference>
<evidence type="ECO:0000313" key="2">
    <source>
        <dbReference type="Proteomes" id="UP000540929"/>
    </source>
</evidence>
<protein>
    <submittedName>
        <fullName evidence="1">Gp16 family phage-associated protein</fullName>
    </submittedName>
</protein>
<comment type="caution">
    <text evidence="1">The sequence shown here is derived from an EMBL/GenBank/DDBJ whole genome shotgun (WGS) entry which is preliminary data.</text>
</comment>
<name>A0A7Z0BB25_9BURK</name>
<dbReference type="GO" id="GO:0003677">
    <property type="term" value="F:DNA binding"/>
    <property type="evidence" value="ECO:0007669"/>
    <property type="project" value="InterPro"/>
</dbReference>
<dbReference type="InterPro" id="IPR010982">
    <property type="entry name" value="Lambda_DNA-bd_dom_sf"/>
</dbReference>
<proteinExistence type="predicted"/>
<keyword evidence="2" id="KW-1185">Reference proteome</keyword>
<organism evidence="1 2">
    <name type="scientific">Paraburkholderia bryophila</name>
    <dbReference type="NCBI Taxonomy" id="420952"/>
    <lineage>
        <taxon>Bacteria</taxon>
        <taxon>Pseudomonadati</taxon>
        <taxon>Pseudomonadota</taxon>
        <taxon>Betaproteobacteria</taxon>
        <taxon>Burkholderiales</taxon>
        <taxon>Burkholderiaceae</taxon>
        <taxon>Paraburkholderia</taxon>
    </lineage>
</organism>
<dbReference type="AlphaFoldDB" id="A0A7Z0BB25"/>
<dbReference type="InterPro" id="IPR026365">
    <property type="entry name" value="BcepMu_gp16"/>
</dbReference>
<sequence length="96" mass="10534">MNALKDFTIRPKMTKHTRTREEVLAAFEAQGLSVTEWAAAHGFRREDVYAVLGGRTRGRRGEAHRISVALGIKPSVECSLMGSQAGPKNTGLSEEH</sequence>
<dbReference type="EMBL" id="JACCAS010000002">
    <property type="protein sequence ID" value="NYH25987.1"/>
    <property type="molecule type" value="Genomic_DNA"/>
</dbReference>
<dbReference type="Gene3D" id="1.10.260.40">
    <property type="entry name" value="lambda repressor-like DNA-binding domains"/>
    <property type="match status" value="1"/>
</dbReference>
<dbReference type="RefSeq" id="WP_218901317.1">
    <property type="nucleotide sequence ID" value="NZ_JACCAS010000002.1"/>
</dbReference>
<dbReference type="Proteomes" id="UP000540929">
    <property type="component" value="Unassembled WGS sequence"/>
</dbReference>
<gene>
    <name evidence="1" type="ORF">GGD40_005558</name>
</gene>